<dbReference type="SMART" id="SM00044">
    <property type="entry name" value="CYCc"/>
    <property type="match status" value="1"/>
</dbReference>
<evidence type="ECO:0000256" key="3">
    <source>
        <dbReference type="PROSITE-ProRule" id="PRU00339"/>
    </source>
</evidence>
<dbReference type="RefSeq" id="WP_012489094.1">
    <property type="nucleotide sequence ID" value="NC_010995.1"/>
</dbReference>
<dbReference type="PROSITE" id="PS50125">
    <property type="entry name" value="GUANYLATE_CYCLASE_2"/>
    <property type="match status" value="1"/>
</dbReference>
<dbReference type="SMART" id="SM00028">
    <property type="entry name" value="TPR"/>
    <property type="match status" value="7"/>
</dbReference>
<sequence length="737" mass="83793">MVADHTQHCEQTLMFTDIVGYSRLMGCNESLAVDMLGDYRRILLAHIQAQGGVLVEFVGDAIFARFNSAAAAVAAAIAIQQELLVFNEARDKKLPRLQTRIGLHKGEVMLRGGAVFGDSVNIAARLEPLAVPDGICISHSVYEDIRLSLSSPAKRLGTPSLKNIEQRVRVYFIKPAGIGWRDHLHYFLRGLNENIFAYRYPLVAMLFALIAAGIYFIPRWLVPGYSANYVEIADFQNLMDKKGEADYFSAGITEAVRSQLADLRDVYIVDAKEGIHAPLRLEGSVQRLGDNIRISYRLLRRKGNVQIVGGKLDGTYQDIFILQDRLVGEIARFLADEFSLQNFRPAPLKLTNDVTAYDFYMQGVDYLNASITHASIDEAVKRFSTALVHDSHFPLAMRGLCESYWRKYELVGDWVWLDFAEKHCIEALSLDDQLVDAYMSLAAIYRDTGRHQQAIDYLENGLSIKKDNISVMLVLASVYSDMNDIGNAEKIYVLSIQKDPKNWKAYEHYAYFLTGRGRYDEAIKLYEKIIDFVPDNSFALNNIAINYFYKMDFKRAAAFFEKASNIDPSGYSYANTGNMYYTLGAFDKAAEMYSEALQLEPDNYQYLAYLGDAYKHISGKNKQASECFERVIKYAAVDRQNNPRSARSYYYLARAYTYFGNLAKANELMDIADGLEPNSTEANYTHLRIALTELDDERIKMYATKLLDAEYSYELLLADPDLSLLKEEKFRDIFFNH</sequence>
<dbReference type="PANTHER" id="PTHR44943:SF8">
    <property type="entry name" value="TPR REPEAT-CONTAINING PROTEIN MJ0263"/>
    <property type="match status" value="1"/>
</dbReference>
<dbReference type="HOGENOM" id="CLU_378087_0_0_6"/>
<dbReference type="Pfam" id="PF13432">
    <property type="entry name" value="TPR_16"/>
    <property type="match status" value="2"/>
</dbReference>
<keyword evidence="2 3" id="KW-0802">TPR repeat</keyword>
<dbReference type="PROSITE" id="PS50005">
    <property type="entry name" value="TPR"/>
    <property type="match status" value="4"/>
</dbReference>
<accession>B3PG65</accession>
<keyword evidence="4" id="KW-0812">Transmembrane</keyword>
<protein>
    <submittedName>
        <fullName evidence="6">Putative adenylate cyclase</fullName>
    </submittedName>
</protein>
<dbReference type="KEGG" id="cja:CJA_3519"/>
<dbReference type="Gene3D" id="3.30.70.1230">
    <property type="entry name" value="Nucleotide cyclase"/>
    <property type="match status" value="1"/>
</dbReference>
<feature type="domain" description="Guanylate cyclase" evidence="5">
    <location>
        <begin position="12"/>
        <end position="127"/>
    </location>
</feature>
<keyword evidence="7" id="KW-1185">Reference proteome</keyword>
<proteinExistence type="predicted"/>
<dbReference type="AlphaFoldDB" id="B3PG65"/>
<dbReference type="InterPro" id="IPR001054">
    <property type="entry name" value="A/G_cyclase"/>
</dbReference>
<dbReference type="GO" id="GO:0004016">
    <property type="term" value="F:adenylate cyclase activity"/>
    <property type="evidence" value="ECO:0007669"/>
    <property type="project" value="UniProtKB-ARBA"/>
</dbReference>
<keyword evidence="1" id="KW-0677">Repeat</keyword>
<organism evidence="6 7">
    <name type="scientific">Cellvibrio japonicus (strain Ueda107)</name>
    <name type="common">Pseudomonas fluorescens subsp. cellulosa</name>
    <dbReference type="NCBI Taxonomy" id="498211"/>
    <lineage>
        <taxon>Bacteria</taxon>
        <taxon>Pseudomonadati</taxon>
        <taxon>Pseudomonadota</taxon>
        <taxon>Gammaproteobacteria</taxon>
        <taxon>Cellvibrionales</taxon>
        <taxon>Cellvibrionaceae</taxon>
        <taxon>Cellvibrio</taxon>
    </lineage>
</organism>
<evidence type="ECO:0000256" key="2">
    <source>
        <dbReference type="ARBA" id="ARBA00022803"/>
    </source>
</evidence>
<dbReference type="InterPro" id="IPR011990">
    <property type="entry name" value="TPR-like_helical_dom_sf"/>
</dbReference>
<dbReference type="CDD" id="cd07302">
    <property type="entry name" value="CHD"/>
    <property type="match status" value="1"/>
</dbReference>
<feature type="repeat" description="TPR" evidence="3">
    <location>
        <begin position="503"/>
        <end position="536"/>
    </location>
</feature>
<dbReference type="SUPFAM" id="SSF55073">
    <property type="entry name" value="Nucleotide cyclase"/>
    <property type="match status" value="1"/>
</dbReference>
<dbReference type="OrthoDB" id="549777at2"/>
<evidence type="ECO:0000259" key="5">
    <source>
        <dbReference type="PROSITE" id="PS50125"/>
    </source>
</evidence>
<dbReference type="eggNOG" id="COG5616">
    <property type="taxonomic scope" value="Bacteria"/>
</dbReference>
<dbReference type="Pfam" id="PF13181">
    <property type="entry name" value="TPR_8"/>
    <property type="match status" value="1"/>
</dbReference>
<dbReference type="eggNOG" id="COG2114">
    <property type="taxonomic scope" value="Bacteria"/>
</dbReference>
<dbReference type="eggNOG" id="COG0457">
    <property type="taxonomic scope" value="Bacteria"/>
</dbReference>
<dbReference type="GO" id="GO:0009190">
    <property type="term" value="P:cyclic nucleotide biosynthetic process"/>
    <property type="evidence" value="ECO:0007669"/>
    <property type="project" value="InterPro"/>
</dbReference>
<evidence type="ECO:0000313" key="7">
    <source>
        <dbReference type="Proteomes" id="UP000001036"/>
    </source>
</evidence>
<dbReference type="InterPro" id="IPR051685">
    <property type="entry name" value="Ycf3/AcsC/BcsC/TPR_MFPF"/>
</dbReference>
<dbReference type="Pfam" id="PF00211">
    <property type="entry name" value="Guanylate_cyc"/>
    <property type="match status" value="1"/>
</dbReference>
<feature type="transmembrane region" description="Helical" evidence="4">
    <location>
        <begin position="197"/>
        <end position="217"/>
    </location>
</feature>
<name>B3PG65_CELJU</name>
<dbReference type="InterPro" id="IPR019734">
    <property type="entry name" value="TPR_rpt"/>
</dbReference>
<evidence type="ECO:0000256" key="4">
    <source>
        <dbReference type="SAM" id="Phobius"/>
    </source>
</evidence>
<dbReference type="GO" id="GO:0035556">
    <property type="term" value="P:intracellular signal transduction"/>
    <property type="evidence" value="ECO:0007669"/>
    <property type="project" value="InterPro"/>
</dbReference>
<dbReference type="Proteomes" id="UP000001036">
    <property type="component" value="Chromosome"/>
</dbReference>
<dbReference type="InterPro" id="IPR029787">
    <property type="entry name" value="Nucleotide_cyclase"/>
</dbReference>
<keyword evidence="4" id="KW-1133">Transmembrane helix</keyword>
<reference evidence="6 7" key="1">
    <citation type="journal article" date="2008" name="J. Bacteriol.">
        <title>Insights into plant cell wall degradation from the genome sequence of the soil bacterium Cellvibrio japonicus.</title>
        <authorList>
            <person name="Deboy R.T."/>
            <person name="Mongodin E.F."/>
            <person name="Fouts D.E."/>
            <person name="Tailford L.E."/>
            <person name="Khouri H."/>
            <person name="Emerson J.B."/>
            <person name="Mohamoud Y."/>
            <person name="Watkins K."/>
            <person name="Henrissat B."/>
            <person name="Gilbert H.J."/>
            <person name="Nelson K.E."/>
        </authorList>
    </citation>
    <scope>NUCLEOTIDE SEQUENCE [LARGE SCALE GENOMIC DNA]</scope>
    <source>
        <strain evidence="6 7">Ueda107</strain>
    </source>
</reference>
<gene>
    <name evidence="6" type="ordered locus">CJA_3519</name>
</gene>
<evidence type="ECO:0000256" key="1">
    <source>
        <dbReference type="ARBA" id="ARBA00022737"/>
    </source>
</evidence>
<dbReference type="PANTHER" id="PTHR44943">
    <property type="entry name" value="CELLULOSE SYNTHASE OPERON PROTEIN C"/>
    <property type="match status" value="1"/>
</dbReference>
<feature type="repeat" description="TPR" evidence="3">
    <location>
        <begin position="570"/>
        <end position="603"/>
    </location>
</feature>
<dbReference type="STRING" id="498211.CJA_3519"/>
<dbReference type="EMBL" id="CP000934">
    <property type="protein sequence ID" value="ACE82702.1"/>
    <property type="molecule type" value="Genomic_DNA"/>
</dbReference>
<dbReference type="PROSITE" id="PS50293">
    <property type="entry name" value="TPR_REGION"/>
    <property type="match status" value="1"/>
</dbReference>
<dbReference type="Pfam" id="PF00515">
    <property type="entry name" value="TPR_1"/>
    <property type="match status" value="1"/>
</dbReference>
<feature type="repeat" description="TPR" evidence="3">
    <location>
        <begin position="435"/>
        <end position="468"/>
    </location>
</feature>
<keyword evidence="4" id="KW-0472">Membrane</keyword>
<evidence type="ECO:0000313" key="6">
    <source>
        <dbReference type="EMBL" id="ACE82702.1"/>
    </source>
</evidence>
<dbReference type="SUPFAM" id="SSF48452">
    <property type="entry name" value="TPR-like"/>
    <property type="match status" value="1"/>
</dbReference>
<dbReference type="Gene3D" id="1.25.40.10">
    <property type="entry name" value="Tetratricopeptide repeat domain"/>
    <property type="match status" value="2"/>
</dbReference>
<feature type="repeat" description="TPR" evidence="3">
    <location>
        <begin position="646"/>
        <end position="679"/>
    </location>
</feature>